<feature type="transmembrane region" description="Helical" evidence="1">
    <location>
        <begin position="39"/>
        <end position="62"/>
    </location>
</feature>
<feature type="transmembrane region" description="Helical" evidence="1">
    <location>
        <begin position="107"/>
        <end position="128"/>
    </location>
</feature>
<keyword evidence="3" id="KW-1185">Reference proteome</keyword>
<comment type="caution">
    <text evidence="2">The sequence shown here is derived from an EMBL/GenBank/DDBJ whole genome shotgun (WGS) entry which is preliminary data.</text>
</comment>
<dbReference type="Pfam" id="PF02592">
    <property type="entry name" value="Vut_1"/>
    <property type="match status" value="1"/>
</dbReference>
<keyword evidence="1" id="KW-0997">Cell inner membrane</keyword>
<evidence type="ECO:0000256" key="1">
    <source>
        <dbReference type="HAMAP-Rule" id="MF_02088"/>
    </source>
</evidence>
<keyword evidence="1" id="KW-0472">Membrane</keyword>
<sequence>MTTDRAAAPTGIPTSLFVISLLYGGMVTLSGVLGAKQVALGPLAVEAGIFSFLLLVVLSSAVAELHGRAVADRLVRFGFIPLVTAILLTFLVIQLPTDPNMYEPAKAAFPIILGQGWRLMAAGIVAYGTSQTLNVLLFSRLSNSMGRMVAVRAAIAGALSQIVDTLIFITVAFYGEREIGHLIVGQMLTKIVLSIVFVPPLIILFVKLGRRLDR</sequence>
<dbReference type="PANTHER" id="PTHR34300">
    <property type="entry name" value="QUEUOSINE PRECURSOR TRANSPORTER-RELATED"/>
    <property type="match status" value="1"/>
</dbReference>
<keyword evidence="1" id="KW-1003">Cell membrane</keyword>
<evidence type="ECO:0000313" key="2">
    <source>
        <dbReference type="EMBL" id="GLR46373.1"/>
    </source>
</evidence>
<name>A0ABQ5Z0U5_9SPHN</name>
<dbReference type="NCBIfam" id="TIGR00697">
    <property type="entry name" value="queuosine precursor transporter"/>
    <property type="match status" value="1"/>
</dbReference>
<keyword evidence="1" id="KW-0812">Transmembrane</keyword>
<gene>
    <name evidence="2" type="ORF">GCM10007925_00840</name>
</gene>
<dbReference type="PANTHER" id="PTHR34300:SF2">
    <property type="entry name" value="QUEUOSINE PRECURSOR TRANSPORTER-RELATED"/>
    <property type="match status" value="1"/>
</dbReference>
<accession>A0ABQ5Z0U5</accession>
<feature type="transmembrane region" description="Helical" evidence="1">
    <location>
        <begin position="12"/>
        <end position="33"/>
    </location>
</feature>
<evidence type="ECO:0000313" key="3">
    <source>
        <dbReference type="Proteomes" id="UP001156703"/>
    </source>
</evidence>
<dbReference type="HAMAP" id="MF_02088">
    <property type="entry name" value="Q_prec_transport"/>
    <property type="match status" value="1"/>
</dbReference>
<reference evidence="3" key="1">
    <citation type="journal article" date="2019" name="Int. J. Syst. Evol. Microbiol.">
        <title>The Global Catalogue of Microorganisms (GCM) 10K type strain sequencing project: providing services to taxonomists for standard genome sequencing and annotation.</title>
        <authorList>
            <consortium name="The Broad Institute Genomics Platform"/>
            <consortium name="The Broad Institute Genome Sequencing Center for Infectious Disease"/>
            <person name="Wu L."/>
            <person name="Ma J."/>
        </authorList>
    </citation>
    <scope>NUCLEOTIDE SEQUENCE [LARGE SCALE GENOMIC DNA]</scope>
    <source>
        <strain evidence="3">NBRC 102146</strain>
    </source>
</reference>
<keyword evidence="1" id="KW-1133">Transmembrane helix</keyword>
<keyword evidence="1" id="KW-0813">Transport</keyword>
<protein>
    <recommendedName>
        <fullName evidence="1">Probable queuosine precursor transporter</fullName>
        <shortName evidence="1">Q precursor transporter</shortName>
    </recommendedName>
</protein>
<feature type="transmembrane region" description="Helical" evidence="1">
    <location>
        <begin position="149"/>
        <end position="175"/>
    </location>
</feature>
<organism evidence="2 3">
    <name type="scientific">Sphingomonas astaxanthinifaciens DSM 22298</name>
    <dbReference type="NCBI Taxonomy" id="1123267"/>
    <lineage>
        <taxon>Bacteria</taxon>
        <taxon>Pseudomonadati</taxon>
        <taxon>Pseudomonadota</taxon>
        <taxon>Alphaproteobacteria</taxon>
        <taxon>Sphingomonadales</taxon>
        <taxon>Sphingomonadaceae</taxon>
        <taxon>Sphingomonas</taxon>
    </lineage>
</organism>
<comment type="function">
    <text evidence="1">Involved in the import of queuosine (Q) precursors, required for Q precursor salvage.</text>
</comment>
<dbReference type="RefSeq" id="WP_029940550.1">
    <property type="nucleotide sequence ID" value="NZ_BSOO01000001.1"/>
</dbReference>
<feature type="transmembrane region" description="Helical" evidence="1">
    <location>
        <begin position="74"/>
        <end position="95"/>
    </location>
</feature>
<dbReference type="InterPro" id="IPR003744">
    <property type="entry name" value="YhhQ"/>
</dbReference>
<dbReference type="Proteomes" id="UP001156703">
    <property type="component" value="Unassembled WGS sequence"/>
</dbReference>
<comment type="similarity">
    <text evidence="1">Belongs to the vitamin uptake transporter (VUT/ECF) (TC 2.A.88) family. Q precursor transporter subfamily.</text>
</comment>
<comment type="subcellular location">
    <subcellularLocation>
        <location evidence="1">Cell inner membrane</location>
        <topology evidence="1">Multi-pass membrane protein</topology>
    </subcellularLocation>
</comment>
<feature type="transmembrane region" description="Helical" evidence="1">
    <location>
        <begin position="187"/>
        <end position="206"/>
    </location>
</feature>
<dbReference type="EMBL" id="BSOO01000001">
    <property type="protein sequence ID" value="GLR46373.1"/>
    <property type="molecule type" value="Genomic_DNA"/>
</dbReference>
<proteinExistence type="inferred from homology"/>